<dbReference type="HOGENOM" id="CLU_536144_0_0_10"/>
<proteinExistence type="predicted"/>
<name>F4KPY4_HALH1</name>
<keyword evidence="1" id="KW-0732">Signal</keyword>
<protein>
    <recommendedName>
        <fullName evidence="2">Secretion system C-terminal sorting domain-containing protein</fullName>
    </recommendedName>
</protein>
<dbReference type="STRING" id="760192.Halhy_5363"/>
<dbReference type="Proteomes" id="UP000008461">
    <property type="component" value="Chromosome"/>
</dbReference>
<sequence length="508" mass="55707">MKSIQISIIVALSLSFAILSAQPRPEFECATVMNSNASVGTSATCTPEFDRDYNNAPIINMYVNVHIWNSNENLADAVLVDRVRQLIRVCNETLDNMQLNFRNGPNGQPAPRVEDAKIRLKLYSETTNTADVNGGIWVYPTPRMWDLAFITTIPNDNSPAGFPEYVRRYNNVIDIMFVNFGTRILNGQRTASATGYTAAGEDYIVHADLNGAFEADAINGTTNEGDLIWRSVARALNHEIGHILGLAHTYECGYTQCLVDVDVNLECGSTCPNFSPCGGFNNGDRCPVTNAAVCLYGNSHNIMANSWSPNVITQCQWERAYENAINSNATFIRDCANVANLTLTTSPGVDYRATQMITSTSVIATNRDVTYQAPTIVMNSGFQVPLGTAFLASPSTFPCCDPPSSLYLPENEFSSMQVPIAEQKLGLKVFPIPFTDKLTIQATKMGMKIGQENLSLQLIDLNGRIVHTATMMAASSEITLNVSNIPPGQYFVKIMGKNANYTYRATKL</sequence>
<organism evidence="3 4">
    <name type="scientific">Haliscomenobacter hydrossis (strain ATCC 27775 / DSM 1100 / LMG 10767 / O)</name>
    <dbReference type="NCBI Taxonomy" id="760192"/>
    <lineage>
        <taxon>Bacteria</taxon>
        <taxon>Pseudomonadati</taxon>
        <taxon>Bacteroidota</taxon>
        <taxon>Saprospiria</taxon>
        <taxon>Saprospirales</taxon>
        <taxon>Haliscomenobacteraceae</taxon>
        <taxon>Haliscomenobacter</taxon>
    </lineage>
</organism>
<dbReference type="EMBL" id="CP002691">
    <property type="protein sequence ID" value="AEE53188.1"/>
    <property type="molecule type" value="Genomic_DNA"/>
</dbReference>
<accession>F4KPY4</accession>
<dbReference type="InterPro" id="IPR055015">
    <property type="entry name" value="GCX_COOH"/>
</dbReference>
<dbReference type="AlphaFoldDB" id="F4KPY4"/>
<evidence type="ECO:0000313" key="3">
    <source>
        <dbReference type="EMBL" id="AEE53188.1"/>
    </source>
</evidence>
<dbReference type="InterPro" id="IPR024079">
    <property type="entry name" value="MetalloPept_cat_dom_sf"/>
</dbReference>
<dbReference type="NCBIfam" id="NF045639">
    <property type="entry name" value="GCX_COOH"/>
    <property type="match status" value="1"/>
</dbReference>
<feature type="domain" description="Secretion system C-terminal sorting" evidence="2">
    <location>
        <begin position="429"/>
        <end position="502"/>
    </location>
</feature>
<reference evidence="3 4" key="1">
    <citation type="journal article" date="2011" name="Stand. Genomic Sci.">
        <title>Complete genome sequence of Haliscomenobacter hydrossis type strain (O).</title>
        <authorList>
            <consortium name="US DOE Joint Genome Institute (JGI-PGF)"/>
            <person name="Daligault H."/>
            <person name="Lapidus A."/>
            <person name="Zeytun A."/>
            <person name="Nolan M."/>
            <person name="Lucas S."/>
            <person name="Del Rio T.G."/>
            <person name="Tice H."/>
            <person name="Cheng J.F."/>
            <person name="Tapia R."/>
            <person name="Han C."/>
            <person name="Goodwin L."/>
            <person name="Pitluck S."/>
            <person name="Liolios K."/>
            <person name="Pagani I."/>
            <person name="Ivanova N."/>
            <person name="Huntemann M."/>
            <person name="Mavromatis K."/>
            <person name="Mikhailova N."/>
            <person name="Pati A."/>
            <person name="Chen A."/>
            <person name="Palaniappan K."/>
            <person name="Land M."/>
            <person name="Hauser L."/>
            <person name="Brambilla E.M."/>
            <person name="Rohde M."/>
            <person name="Verbarg S."/>
            <person name="Goker M."/>
            <person name="Bristow J."/>
            <person name="Eisen J.A."/>
            <person name="Markowitz V."/>
            <person name="Hugenholtz P."/>
            <person name="Kyrpides N.C."/>
            <person name="Klenk H.P."/>
            <person name="Woyke T."/>
        </authorList>
    </citation>
    <scope>NUCLEOTIDE SEQUENCE [LARGE SCALE GENOMIC DNA]</scope>
    <source>
        <strain evidence="4">ATCC 27775 / DSM 1100 / LMG 10767 / O</strain>
    </source>
</reference>
<reference key="2">
    <citation type="submission" date="2011-04" db="EMBL/GenBank/DDBJ databases">
        <title>Complete sequence of chromosome of Haliscomenobacter hydrossis DSM 1100.</title>
        <authorList>
            <consortium name="US DOE Joint Genome Institute (JGI-PGF)"/>
            <person name="Lucas S."/>
            <person name="Han J."/>
            <person name="Lapidus A."/>
            <person name="Bruce D."/>
            <person name="Goodwin L."/>
            <person name="Pitluck S."/>
            <person name="Peters L."/>
            <person name="Kyrpides N."/>
            <person name="Mavromatis K."/>
            <person name="Ivanova N."/>
            <person name="Ovchinnikova G."/>
            <person name="Pagani I."/>
            <person name="Daligault H."/>
            <person name="Detter J.C."/>
            <person name="Han C."/>
            <person name="Land M."/>
            <person name="Hauser L."/>
            <person name="Markowitz V."/>
            <person name="Cheng J.-F."/>
            <person name="Hugenholtz P."/>
            <person name="Woyke T."/>
            <person name="Wu D."/>
            <person name="Verbarg S."/>
            <person name="Frueling A."/>
            <person name="Brambilla E."/>
            <person name="Klenk H.-P."/>
            <person name="Eisen J.A."/>
        </authorList>
    </citation>
    <scope>NUCLEOTIDE SEQUENCE</scope>
    <source>
        <strain>DSM 1100</strain>
    </source>
</reference>
<dbReference type="InterPro" id="IPR026444">
    <property type="entry name" value="Secre_tail"/>
</dbReference>
<feature type="signal peptide" evidence="1">
    <location>
        <begin position="1"/>
        <end position="21"/>
    </location>
</feature>
<dbReference type="SUPFAM" id="SSF55486">
    <property type="entry name" value="Metalloproteases ('zincins'), catalytic domain"/>
    <property type="match status" value="1"/>
</dbReference>
<dbReference type="Gene3D" id="3.40.390.10">
    <property type="entry name" value="Collagenase (Catalytic Domain)"/>
    <property type="match status" value="1"/>
</dbReference>
<evidence type="ECO:0000256" key="1">
    <source>
        <dbReference type="SAM" id="SignalP"/>
    </source>
</evidence>
<evidence type="ECO:0000313" key="4">
    <source>
        <dbReference type="Proteomes" id="UP000008461"/>
    </source>
</evidence>
<dbReference type="OrthoDB" id="279982at2"/>
<dbReference type="RefSeq" id="WP_013767722.1">
    <property type="nucleotide sequence ID" value="NC_015510.1"/>
</dbReference>
<dbReference type="GO" id="GO:0008237">
    <property type="term" value="F:metallopeptidase activity"/>
    <property type="evidence" value="ECO:0007669"/>
    <property type="project" value="InterPro"/>
</dbReference>
<gene>
    <name evidence="3" type="ordered locus">Halhy_5363</name>
</gene>
<keyword evidence="4" id="KW-1185">Reference proteome</keyword>
<feature type="chain" id="PRO_5003316911" description="Secretion system C-terminal sorting domain-containing protein" evidence="1">
    <location>
        <begin position="22"/>
        <end position="508"/>
    </location>
</feature>
<evidence type="ECO:0000259" key="2">
    <source>
        <dbReference type="Pfam" id="PF18962"/>
    </source>
</evidence>
<dbReference type="Pfam" id="PF18962">
    <property type="entry name" value="Por_Secre_tail"/>
    <property type="match status" value="1"/>
</dbReference>
<dbReference type="NCBIfam" id="TIGR04183">
    <property type="entry name" value="Por_Secre_tail"/>
    <property type="match status" value="1"/>
</dbReference>
<dbReference type="KEGG" id="hhy:Halhy_5363"/>